<proteinExistence type="predicted"/>
<dbReference type="PROSITE" id="PS50932">
    <property type="entry name" value="HTH_LACI_2"/>
    <property type="match status" value="1"/>
</dbReference>
<feature type="domain" description="HTH lacI-type" evidence="4">
    <location>
        <begin position="11"/>
        <end position="65"/>
    </location>
</feature>
<dbReference type="SUPFAM" id="SSF53822">
    <property type="entry name" value="Periplasmic binding protein-like I"/>
    <property type="match status" value="1"/>
</dbReference>
<dbReference type="Proteomes" id="UP000478892">
    <property type="component" value="Unassembled WGS sequence"/>
</dbReference>
<keyword evidence="6" id="KW-1185">Reference proteome</keyword>
<dbReference type="CDD" id="cd20009">
    <property type="entry name" value="PBP1_RafR-like"/>
    <property type="match status" value="1"/>
</dbReference>
<accession>A0A6L6WBL9</accession>
<dbReference type="Gene3D" id="1.10.260.40">
    <property type="entry name" value="lambda repressor-like DNA-binding domains"/>
    <property type="match status" value="1"/>
</dbReference>
<protein>
    <submittedName>
        <fullName evidence="5">Substrate-binding domain-containing protein</fullName>
    </submittedName>
</protein>
<dbReference type="Gene3D" id="3.40.50.2300">
    <property type="match status" value="2"/>
</dbReference>
<dbReference type="CDD" id="cd01392">
    <property type="entry name" value="HTH_LacI"/>
    <property type="match status" value="1"/>
</dbReference>
<organism evidence="5 6">
    <name type="scientific">Parasedimentitalea huanghaiensis</name>
    <dbReference type="NCBI Taxonomy" id="2682100"/>
    <lineage>
        <taxon>Bacteria</taxon>
        <taxon>Pseudomonadati</taxon>
        <taxon>Pseudomonadota</taxon>
        <taxon>Alphaproteobacteria</taxon>
        <taxon>Rhodobacterales</taxon>
        <taxon>Paracoccaceae</taxon>
        <taxon>Parasedimentitalea</taxon>
    </lineage>
</organism>
<evidence type="ECO:0000259" key="4">
    <source>
        <dbReference type="PROSITE" id="PS50932"/>
    </source>
</evidence>
<evidence type="ECO:0000256" key="3">
    <source>
        <dbReference type="ARBA" id="ARBA00023163"/>
    </source>
</evidence>
<dbReference type="EMBL" id="WQLV01000001">
    <property type="protein sequence ID" value="MVO14611.1"/>
    <property type="molecule type" value="Genomic_DNA"/>
</dbReference>
<dbReference type="AlphaFoldDB" id="A0A6L6WBL9"/>
<keyword evidence="3" id="KW-0804">Transcription</keyword>
<keyword evidence="1" id="KW-0805">Transcription regulation</keyword>
<dbReference type="PANTHER" id="PTHR30146">
    <property type="entry name" value="LACI-RELATED TRANSCRIPTIONAL REPRESSOR"/>
    <property type="match status" value="1"/>
</dbReference>
<dbReference type="InterPro" id="IPR010982">
    <property type="entry name" value="Lambda_DNA-bd_dom_sf"/>
</dbReference>
<evidence type="ECO:0000313" key="6">
    <source>
        <dbReference type="Proteomes" id="UP000478892"/>
    </source>
</evidence>
<sequence>MLTKNLVKSRPTQRTIADKVGISVGAVSRALANDPMMAKDTRALVQKTAKELGYSPDRAAQRLRTGRTHVINLILPPHEEILGFGTQLIRGISTRLESTNYHLVVLPDFCTEQSVEHIERIVQDKLADGIIFSRTKPNDSRIRYLLEAEFPFVTHGRSELATQHPFVDYDNFGFGLSAAEMLLDRGSKHLSILLPPKEFTFHHHLLHGFMSCVHKSGVEFEIIKDVTLDSGADQIHAWFQTRFSAPNAPDGLVLPGDVSGLAALAAIQDLGLTPGRDINVVVKHTSRVFDFVRPKVDSLYEDLSAAGEHLTDFLLKRISGEPNAGLQFIQPVLSTQTGTAVHAEPKLCT</sequence>
<comment type="caution">
    <text evidence="5">The sequence shown here is derived from an EMBL/GenBank/DDBJ whole genome shotgun (WGS) entry which is preliminary data.</text>
</comment>
<dbReference type="SUPFAM" id="SSF47413">
    <property type="entry name" value="lambda repressor-like DNA-binding domains"/>
    <property type="match status" value="1"/>
</dbReference>
<evidence type="ECO:0000256" key="1">
    <source>
        <dbReference type="ARBA" id="ARBA00023015"/>
    </source>
</evidence>
<reference evidence="5 6" key="1">
    <citation type="submission" date="2019-12" db="EMBL/GenBank/DDBJ databases">
        <authorList>
            <person name="Zhang Y.-J."/>
        </authorList>
    </citation>
    <scope>NUCLEOTIDE SEQUENCE [LARGE SCALE GENOMIC DNA]</scope>
    <source>
        <strain evidence="5 6">CY05</strain>
    </source>
</reference>
<name>A0A6L6WBL9_9RHOB</name>
<gene>
    <name evidence="5" type="ORF">GO984_02205</name>
</gene>
<keyword evidence="2" id="KW-0238">DNA-binding</keyword>
<evidence type="ECO:0000313" key="5">
    <source>
        <dbReference type="EMBL" id="MVO14611.1"/>
    </source>
</evidence>
<dbReference type="Pfam" id="PF00356">
    <property type="entry name" value="LacI"/>
    <property type="match status" value="1"/>
</dbReference>
<dbReference type="GO" id="GO:0003700">
    <property type="term" value="F:DNA-binding transcription factor activity"/>
    <property type="evidence" value="ECO:0007669"/>
    <property type="project" value="TreeGrafter"/>
</dbReference>
<dbReference type="InterPro" id="IPR025997">
    <property type="entry name" value="SBP_2_dom"/>
</dbReference>
<dbReference type="GO" id="GO:0000976">
    <property type="term" value="F:transcription cis-regulatory region binding"/>
    <property type="evidence" value="ECO:0007669"/>
    <property type="project" value="TreeGrafter"/>
</dbReference>
<dbReference type="PANTHER" id="PTHR30146:SF109">
    <property type="entry name" value="HTH-TYPE TRANSCRIPTIONAL REGULATOR GALS"/>
    <property type="match status" value="1"/>
</dbReference>
<dbReference type="InterPro" id="IPR028082">
    <property type="entry name" value="Peripla_BP_I"/>
</dbReference>
<dbReference type="Pfam" id="PF13407">
    <property type="entry name" value="Peripla_BP_4"/>
    <property type="match status" value="1"/>
</dbReference>
<dbReference type="InterPro" id="IPR000843">
    <property type="entry name" value="HTH_LacI"/>
</dbReference>
<dbReference type="SMART" id="SM00354">
    <property type="entry name" value="HTH_LACI"/>
    <property type="match status" value="1"/>
</dbReference>
<evidence type="ECO:0000256" key="2">
    <source>
        <dbReference type="ARBA" id="ARBA00023125"/>
    </source>
</evidence>